<dbReference type="OMA" id="WHINTIY"/>
<evidence type="ECO:0000313" key="3">
    <source>
        <dbReference type="EMBL" id="CAD8567506.1"/>
    </source>
</evidence>
<accession>A0A5A8D9P7</accession>
<dbReference type="InterPro" id="IPR042199">
    <property type="entry name" value="AsparK_Bifunc_asparK/hSer_DH"/>
</dbReference>
<dbReference type="Proteomes" id="UP000323011">
    <property type="component" value="Unassembled WGS sequence"/>
</dbReference>
<dbReference type="EMBL" id="VLTM01000042">
    <property type="protein sequence ID" value="KAA0160641.1"/>
    <property type="molecule type" value="Genomic_DNA"/>
</dbReference>
<keyword evidence="9" id="KW-1185">Reference proteome</keyword>
<evidence type="ECO:0000313" key="7">
    <source>
        <dbReference type="EMBL" id="KAA0175922.1"/>
    </source>
</evidence>
<evidence type="ECO:0000313" key="5">
    <source>
        <dbReference type="EMBL" id="KAA0160641.1"/>
    </source>
</evidence>
<dbReference type="EMBL" id="VLTN01000033">
    <property type="protein sequence ID" value="KAA0150600.1"/>
    <property type="molecule type" value="Genomic_DNA"/>
</dbReference>
<evidence type="ECO:0000313" key="11">
    <source>
        <dbReference type="Proteomes" id="UP000325113"/>
    </source>
</evidence>
<evidence type="ECO:0000259" key="2">
    <source>
        <dbReference type="Pfam" id="PF00696"/>
    </source>
</evidence>
<dbReference type="AlphaFoldDB" id="A0A5A8D9P7"/>
<comment type="similarity">
    <text evidence="1">Belongs to the aspartokinase family.</text>
</comment>
<evidence type="ECO:0000256" key="1">
    <source>
        <dbReference type="ARBA" id="ARBA00010122"/>
    </source>
</evidence>
<name>A0A5A8D9P7_CAFRO</name>
<dbReference type="PANTHER" id="PTHR21499">
    <property type="entry name" value="ASPARTATE KINASE"/>
    <property type="match status" value="1"/>
</dbReference>
<feature type="domain" description="Aspartate/glutamate/uridylate kinase" evidence="2">
    <location>
        <begin position="9"/>
        <end position="244"/>
    </location>
</feature>
<dbReference type="PANTHER" id="PTHR21499:SF59">
    <property type="entry name" value="ASPARTOKINASE"/>
    <property type="match status" value="1"/>
</dbReference>
<dbReference type="EMBL" id="VLTO01000011">
    <property type="protein sequence ID" value="KAA0175922.1"/>
    <property type="molecule type" value="Genomic_DNA"/>
</dbReference>
<dbReference type="Gene3D" id="1.20.120.1320">
    <property type="entry name" value="Aspartokinase, catalytic domain"/>
    <property type="match status" value="1"/>
</dbReference>
<dbReference type="GO" id="GO:0005829">
    <property type="term" value="C:cytosol"/>
    <property type="evidence" value="ECO:0007669"/>
    <property type="project" value="TreeGrafter"/>
</dbReference>
<evidence type="ECO:0000313" key="9">
    <source>
        <dbReference type="Proteomes" id="UP000323011"/>
    </source>
</evidence>
<dbReference type="GO" id="GO:0009090">
    <property type="term" value="P:homoserine biosynthetic process"/>
    <property type="evidence" value="ECO:0007669"/>
    <property type="project" value="TreeGrafter"/>
</dbReference>
<organism evidence="5 11">
    <name type="scientific">Cafeteria roenbergensis</name>
    <name type="common">Marine flagellate</name>
    <dbReference type="NCBI Taxonomy" id="33653"/>
    <lineage>
        <taxon>Eukaryota</taxon>
        <taxon>Sar</taxon>
        <taxon>Stramenopiles</taxon>
        <taxon>Bigyra</taxon>
        <taxon>Opalozoa</taxon>
        <taxon>Bicosoecida</taxon>
        <taxon>Cafeteriaceae</taxon>
        <taxon>Cafeteria</taxon>
    </lineage>
</organism>
<dbReference type="InterPro" id="IPR001048">
    <property type="entry name" value="Asp/Glu/Uridylate_kinase"/>
</dbReference>
<dbReference type="Proteomes" id="UP000324907">
    <property type="component" value="Unassembled WGS sequence"/>
</dbReference>
<dbReference type="InterPro" id="IPR018042">
    <property type="entry name" value="Aspartate_kinase_CS"/>
</dbReference>
<dbReference type="InterPro" id="IPR036393">
    <property type="entry name" value="AceGlu_kinase-like_sf"/>
</dbReference>
<evidence type="ECO:0000313" key="10">
    <source>
        <dbReference type="Proteomes" id="UP000324907"/>
    </source>
</evidence>
<dbReference type="Proteomes" id="UP000322899">
    <property type="component" value="Unassembled WGS sequence"/>
</dbReference>
<dbReference type="Gene3D" id="3.40.1160.10">
    <property type="entry name" value="Acetylglutamate kinase-like"/>
    <property type="match status" value="1"/>
</dbReference>
<dbReference type="Proteomes" id="UP000325113">
    <property type="component" value="Unassembled WGS sequence"/>
</dbReference>
<evidence type="ECO:0000313" key="8">
    <source>
        <dbReference type="Proteomes" id="UP000322899"/>
    </source>
</evidence>
<sequence>MAAANGAVKRVVSKFGGSSVGDANAMRSTARLLMSQGMSPFTQPIGVASACFGTTDRLVEAVHAASRGDADGVVSARRKLHWWHINTIYSLIDATSPLRRATCEHIEETFDIYFDKQLEGVTAKGQHNATDMDIVSSMGERLSNFMIAQYIRSVAGDNSAAYIPGDEVVITDGIPGNSTPLLGPTRELMQAKVLPLLERGTVPMITGFFGRSQDGLLTTFGRGGSDLTAALVGHCLDAAEVALYKVEYNKDDEGFLQEWAAGWEGIVHDADVTTTIPRITYQVAAELAHFGKKVLHPDTVGPAIEKSIDVRVLNSLNHEHPGTTIGAPDNEEAAMAAAIAAAAAKDAGSDSETDGVVSTIAKARLSDYERTHAARLDLAIEGAAGDDSDWAHPSEQSTLIAMVGLNVMEHKEALLSRIESDLRAAGIQYAVPKRVNGSKHNVTIVVPASRTQDALGILHSELVVSQEGQVEEDVSSDDSVRANARA</sequence>
<reference evidence="8 9" key="1">
    <citation type="submission" date="2019-07" db="EMBL/GenBank/DDBJ databases">
        <title>Genomes of Cafeteria roenbergensis.</title>
        <authorList>
            <person name="Fischer M.G."/>
            <person name="Hackl T."/>
            <person name="Roman M."/>
        </authorList>
    </citation>
    <scope>NUCLEOTIDE SEQUENCE [LARGE SCALE GENOMIC DNA]</scope>
    <source>
        <strain evidence="4 9">BVI</strain>
        <strain evidence="5 11">Cflag</strain>
        <strain evidence="7 8">E4-10P</strain>
        <strain evidence="6 10">RCC970-E3</strain>
    </source>
</reference>
<dbReference type="PROSITE" id="PS00324">
    <property type="entry name" value="ASPARTOKINASE"/>
    <property type="match status" value="1"/>
</dbReference>
<dbReference type="EMBL" id="VLTL01000086">
    <property type="protein sequence ID" value="KAA0162106.1"/>
    <property type="molecule type" value="Genomic_DNA"/>
</dbReference>
<dbReference type="OrthoDB" id="4323675at2759"/>
<dbReference type="GO" id="GO:0009089">
    <property type="term" value="P:lysine biosynthetic process via diaminopimelate"/>
    <property type="evidence" value="ECO:0007669"/>
    <property type="project" value="TreeGrafter"/>
</dbReference>
<dbReference type="SUPFAM" id="SSF53633">
    <property type="entry name" value="Carbamate kinase-like"/>
    <property type="match status" value="1"/>
</dbReference>
<reference evidence="3" key="2">
    <citation type="submission" date="2021-01" db="EMBL/GenBank/DDBJ databases">
        <authorList>
            <person name="Corre E."/>
            <person name="Pelletier E."/>
            <person name="Niang G."/>
            <person name="Scheremetjew M."/>
            <person name="Finn R."/>
            <person name="Kale V."/>
            <person name="Holt S."/>
            <person name="Cochrane G."/>
            <person name="Meng A."/>
            <person name="Brown T."/>
            <person name="Cohen L."/>
        </authorList>
    </citation>
    <scope>NUCLEOTIDE SEQUENCE</scope>
    <source>
        <strain evidence="3">E4-10</strain>
    </source>
</reference>
<proteinExistence type="inferred from homology"/>
<evidence type="ECO:0000313" key="6">
    <source>
        <dbReference type="EMBL" id="KAA0162106.1"/>
    </source>
</evidence>
<dbReference type="GO" id="GO:0004072">
    <property type="term" value="F:aspartate kinase activity"/>
    <property type="evidence" value="ECO:0007669"/>
    <property type="project" value="InterPro"/>
</dbReference>
<dbReference type="EMBL" id="HBET01017615">
    <property type="protein sequence ID" value="CAD8567506.1"/>
    <property type="molecule type" value="Transcribed_RNA"/>
</dbReference>
<evidence type="ECO:0000313" key="4">
    <source>
        <dbReference type="EMBL" id="KAA0150600.1"/>
    </source>
</evidence>
<dbReference type="Pfam" id="PF00696">
    <property type="entry name" value="AA_kinase"/>
    <property type="match status" value="1"/>
</dbReference>
<gene>
    <name evidence="3" type="ORF">CROE0942_LOCUS11886</name>
    <name evidence="7" type="ORF">FNF27_02643</name>
    <name evidence="6" type="ORF">FNF28_04852</name>
    <name evidence="4" type="ORF">FNF29_05175</name>
    <name evidence="5" type="ORF">FNF31_04192</name>
</gene>
<protein>
    <recommendedName>
        <fullName evidence="2">Aspartate/glutamate/uridylate kinase domain-containing protein</fullName>
    </recommendedName>
</protein>